<feature type="repeat" description="PPR" evidence="4">
    <location>
        <begin position="173"/>
        <end position="207"/>
    </location>
</feature>
<evidence type="ECO:0000256" key="1">
    <source>
        <dbReference type="ARBA" id="ARBA00007626"/>
    </source>
</evidence>
<protein>
    <recommendedName>
        <fullName evidence="7">Pentatricopeptide repeat-containing protein</fullName>
    </recommendedName>
</protein>
<dbReference type="PANTHER" id="PTHR47941">
    <property type="entry name" value="PENTATRICOPEPTIDE REPEAT-CONTAINING PROTEIN 3, MITOCHONDRIAL"/>
    <property type="match status" value="1"/>
</dbReference>
<proteinExistence type="inferred from homology"/>
<comment type="similarity">
    <text evidence="1">Belongs to the PPR family. P subfamily.</text>
</comment>
<feature type="repeat" description="PPR" evidence="4">
    <location>
        <begin position="419"/>
        <end position="453"/>
    </location>
</feature>
<evidence type="ECO:0000256" key="4">
    <source>
        <dbReference type="PROSITE-ProRule" id="PRU00708"/>
    </source>
</evidence>
<keyword evidence="6" id="KW-1185">Reference proteome</keyword>
<gene>
    <name evidence="5" type="ORF">URODEC1_LOCUS110306</name>
</gene>
<feature type="repeat" description="PPR" evidence="4">
    <location>
        <begin position="665"/>
        <end position="699"/>
    </location>
</feature>
<reference evidence="5" key="1">
    <citation type="submission" date="2024-10" db="EMBL/GenBank/DDBJ databases">
        <authorList>
            <person name="Ryan C."/>
        </authorList>
    </citation>
    <scope>NUCLEOTIDE SEQUENCE [LARGE SCALE GENOMIC DNA]</scope>
</reference>
<keyword evidence="3" id="KW-0809">Transit peptide</keyword>
<dbReference type="Pfam" id="PF13041">
    <property type="entry name" value="PPR_2"/>
    <property type="match status" value="6"/>
</dbReference>
<evidence type="ECO:0000256" key="2">
    <source>
        <dbReference type="ARBA" id="ARBA00022737"/>
    </source>
</evidence>
<sequence>MRRAVPGFLRRALAIRSYPPVLHLSSQACCLNSSDNEEPSRSSAHGDYRSQCLLPSITLAVRTSKWDAARNISFRECVRLYGLSQSIGLFGLLVQLFLPRRIREIHCLIQSIVDYCGNAGQELFELAPMLVSKLGGSMTLLQVYAAVIRTFVESSMFEDALLTYIEAKKVGVELRLCNFLLKCLVKENQIMYARSLFDDMKSSGPSPNVYSYSVLMSMYTHGERLCLEEAFELLREMEMNGVRPNAATYGTYLYGLCRSRQVTSAWEFLQDLCQRGTCNTYCFNAVIHGFCCEGQVHKAIEVFTGMKKCGFLPDVHSYSILVDGLCKQGELLKGYDMLDEMARNGISPNHVSYSSLLHGLCKTGNVELALGIFKRLQDQGFKHDQIMYSVIFHGCCQHLDLAIASDLWDAMIHHNFVPDVYDYTNLIYALCRHSYLIEALEVFELMLEKGVTPNIVTCTIIVDTFSKEGLIGEAFIFLDKVHQSLGIAPNLFTYKVIIKGLCKINKSDDVWEIFADMIKRGYVPDAILYSIIIDGFAKALELQEAFRLYHKMLNEGIKPTIFTYNSLLNGLCHDDGLPGFRKLMRDMIGEELVLDKILCTSIIACYCRRSNMKAAMEMYKKMESSGLSPDAFVYTCLISGFSKVRAMDGALLMMEEMEKRNIEPTVVTYTALIIGYLKIGDENQAIKTFISMRQAGIVPDDKLSCILGLGNDGGDSDYYSQKAKDAT</sequence>
<dbReference type="Pfam" id="PF01535">
    <property type="entry name" value="PPR"/>
    <property type="match status" value="2"/>
</dbReference>
<feature type="repeat" description="PPR" evidence="4">
    <location>
        <begin position="314"/>
        <end position="348"/>
    </location>
</feature>
<feature type="repeat" description="PPR" evidence="4">
    <location>
        <begin position="279"/>
        <end position="313"/>
    </location>
</feature>
<dbReference type="PROSITE" id="PS51257">
    <property type="entry name" value="PROKAR_LIPOPROTEIN"/>
    <property type="match status" value="1"/>
</dbReference>
<evidence type="ECO:0008006" key="7">
    <source>
        <dbReference type="Google" id="ProtNLM"/>
    </source>
</evidence>
<name>A0ABC9FXT2_9POAL</name>
<evidence type="ECO:0000256" key="3">
    <source>
        <dbReference type="ARBA" id="ARBA00022946"/>
    </source>
</evidence>
<feature type="repeat" description="PPR" evidence="4">
    <location>
        <begin position="384"/>
        <end position="418"/>
    </location>
</feature>
<feature type="repeat" description="PPR" evidence="4">
    <location>
        <begin position="208"/>
        <end position="244"/>
    </location>
</feature>
<feature type="repeat" description="PPR" evidence="4">
    <location>
        <begin position="595"/>
        <end position="629"/>
    </location>
</feature>
<evidence type="ECO:0000313" key="6">
    <source>
        <dbReference type="Proteomes" id="UP001497457"/>
    </source>
</evidence>
<dbReference type="NCBIfam" id="TIGR00756">
    <property type="entry name" value="PPR"/>
    <property type="match status" value="11"/>
</dbReference>
<keyword evidence="2" id="KW-0677">Repeat</keyword>
<feature type="repeat" description="PPR" evidence="4">
    <location>
        <begin position="525"/>
        <end position="559"/>
    </location>
</feature>
<organism evidence="5 6">
    <name type="scientific">Urochloa decumbens</name>
    <dbReference type="NCBI Taxonomy" id="240449"/>
    <lineage>
        <taxon>Eukaryota</taxon>
        <taxon>Viridiplantae</taxon>
        <taxon>Streptophyta</taxon>
        <taxon>Embryophyta</taxon>
        <taxon>Tracheophyta</taxon>
        <taxon>Spermatophyta</taxon>
        <taxon>Magnoliopsida</taxon>
        <taxon>Liliopsida</taxon>
        <taxon>Poales</taxon>
        <taxon>Poaceae</taxon>
        <taxon>PACMAD clade</taxon>
        <taxon>Panicoideae</taxon>
        <taxon>Panicodae</taxon>
        <taxon>Paniceae</taxon>
        <taxon>Melinidinae</taxon>
        <taxon>Urochloa</taxon>
    </lineage>
</organism>
<dbReference type="Proteomes" id="UP001497457">
    <property type="component" value="Chromosome 7b"/>
</dbReference>
<accession>A0ABC9FXT2</accession>
<dbReference type="InterPro" id="IPR002885">
    <property type="entry name" value="PPR_rpt"/>
</dbReference>
<feature type="repeat" description="PPR" evidence="4">
    <location>
        <begin position="630"/>
        <end position="664"/>
    </location>
</feature>
<feature type="repeat" description="PPR" evidence="4">
    <location>
        <begin position="349"/>
        <end position="383"/>
    </location>
</feature>
<dbReference type="Gene3D" id="1.25.40.10">
    <property type="entry name" value="Tetratricopeptide repeat domain"/>
    <property type="match status" value="7"/>
</dbReference>
<evidence type="ECO:0000313" key="5">
    <source>
        <dbReference type="EMBL" id="CAL5084045.1"/>
    </source>
</evidence>
<dbReference type="InterPro" id="IPR011990">
    <property type="entry name" value="TPR-like_helical_dom_sf"/>
</dbReference>
<dbReference type="PROSITE" id="PS51375">
    <property type="entry name" value="PPR"/>
    <property type="match status" value="12"/>
</dbReference>
<dbReference type="AlphaFoldDB" id="A0ABC9FXT2"/>
<dbReference type="EMBL" id="OZ075117">
    <property type="protein sequence ID" value="CAL5084045.1"/>
    <property type="molecule type" value="Genomic_DNA"/>
</dbReference>
<feature type="repeat" description="PPR" evidence="4">
    <location>
        <begin position="490"/>
        <end position="524"/>
    </location>
</feature>